<evidence type="ECO:0000256" key="4">
    <source>
        <dbReference type="ARBA" id="ARBA00022692"/>
    </source>
</evidence>
<evidence type="ECO:0000256" key="2">
    <source>
        <dbReference type="ARBA" id="ARBA00008066"/>
    </source>
</evidence>
<feature type="transmembrane region" description="Helical" evidence="8">
    <location>
        <begin position="351"/>
        <end position="371"/>
    </location>
</feature>
<feature type="transmembrane region" description="Helical" evidence="8">
    <location>
        <begin position="215"/>
        <end position="238"/>
    </location>
</feature>
<protein>
    <submittedName>
        <fullName evidence="10">G3826 protein</fullName>
    </submittedName>
</protein>
<gene>
    <name evidence="10" type="primary">g3826</name>
    <name evidence="10" type="ORF">VP750_LOCUS3265</name>
</gene>
<proteinExistence type="inferred from homology"/>
<keyword evidence="5" id="KW-0029">Amino-acid transport</keyword>
<dbReference type="InterPro" id="IPR013057">
    <property type="entry name" value="AA_transpt_TM"/>
</dbReference>
<feature type="transmembrane region" description="Helical" evidence="8">
    <location>
        <begin position="50"/>
        <end position="70"/>
    </location>
</feature>
<evidence type="ECO:0000313" key="11">
    <source>
        <dbReference type="Proteomes" id="UP001497392"/>
    </source>
</evidence>
<keyword evidence="3" id="KW-0813">Transport</keyword>
<sequence>MGAVPGALLIIFTYVVSFITMDVLSRASEYSGRWTFGELIRYFFGRTGSWALRLFIFINNLGLLITYTIMLGDVLVGKAPEYNGFITNLANIHSGDLWYLDRRFVVAIVVVVFLFPLAAQRSLKSLAWAGAMGLVLATGFVALIVVLLVLAGLQGRIQGVSLWPNPDLTGPSILNQIEGVFSTLPVIVLAYVCHYNIHPLMRELKDFSSRRWETVLHWSLGFCTVVYVVIGVGLYLLFLDSTESDVLLNFSSGGLKPIVGSLISDIITYCVLLGYALNLIFTYPMINWGLREVVAEVIVGQPELGNAAWIGITAVIVVVAYGVAVAVPNIWPVMLPALEKPYKRFCVAQTITGAIAAVAIGWLFPACILLRTASGRFAWLTKLGACFIILVGLITAVVGVGSTLKPYIGHL</sequence>
<feature type="transmembrane region" description="Helical" evidence="8">
    <location>
        <begin position="126"/>
        <end position="153"/>
    </location>
</feature>
<dbReference type="EMBL" id="CAXHTA020000005">
    <property type="protein sequence ID" value="CAL5221606.1"/>
    <property type="molecule type" value="Genomic_DNA"/>
</dbReference>
<accession>A0ABP1FQB8</accession>
<feature type="transmembrane region" description="Helical" evidence="8">
    <location>
        <begin position="6"/>
        <end position="24"/>
    </location>
</feature>
<feature type="transmembrane region" description="Helical" evidence="8">
    <location>
        <begin position="383"/>
        <end position="404"/>
    </location>
</feature>
<keyword evidence="6 8" id="KW-1133">Transmembrane helix</keyword>
<keyword evidence="11" id="KW-1185">Reference proteome</keyword>
<dbReference type="Pfam" id="PF01490">
    <property type="entry name" value="Aa_trans"/>
    <property type="match status" value="1"/>
</dbReference>
<feature type="transmembrane region" description="Helical" evidence="8">
    <location>
        <begin position="103"/>
        <end position="119"/>
    </location>
</feature>
<feature type="transmembrane region" description="Helical" evidence="8">
    <location>
        <begin position="307"/>
        <end position="331"/>
    </location>
</feature>
<dbReference type="Proteomes" id="UP001497392">
    <property type="component" value="Unassembled WGS sequence"/>
</dbReference>
<organism evidence="10 11">
    <name type="scientific">Coccomyxa viridis</name>
    <dbReference type="NCBI Taxonomy" id="1274662"/>
    <lineage>
        <taxon>Eukaryota</taxon>
        <taxon>Viridiplantae</taxon>
        <taxon>Chlorophyta</taxon>
        <taxon>core chlorophytes</taxon>
        <taxon>Trebouxiophyceae</taxon>
        <taxon>Trebouxiophyceae incertae sedis</taxon>
        <taxon>Coccomyxaceae</taxon>
        <taxon>Coccomyxa</taxon>
    </lineage>
</organism>
<comment type="caution">
    <text evidence="10">The sequence shown here is derived from an EMBL/GenBank/DDBJ whole genome shotgun (WGS) entry which is preliminary data.</text>
</comment>
<comment type="similarity">
    <text evidence="2">Belongs to the amino acid/polyamine transporter 2 family.</text>
</comment>
<keyword evidence="4 8" id="KW-0812">Transmembrane</keyword>
<reference evidence="10 11" key="1">
    <citation type="submission" date="2024-06" db="EMBL/GenBank/DDBJ databases">
        <authorList>
            <person name="Kraege A."/>
            <person name="Thomma B."/>
        </authorList>
    </citation>
    <scope>NUCLEOTIDE SEQUENCE [LARGE SCALE GENOMIC DNA]</scope>
</reference>
<evidence type="ECO:0000259" key="9">
    <source>
        <dbReference type="Pfam" id="PF01490"/>
    </source>
</evidence>
<evidence type="ECO:0000256" key="3">
    <source>
        <dbReference type="ARBA" id="ARBA00022448"/>
    </source>
</evidence>
<evidence type="ECO:0000256" key="6">
    <source>
        <dbReference type="ARBA" id="ARBA00022989"/>
    </source>
</evidence>
<feature type="transmembrane region" description="Helical" evidence="8">
    <location>
        <begin position="173"/>
        <end position="194"/>
    </location>
</feature>
<dbReference type="PANTHER" id="PTHR22950">
    <property type="entry name" value="AMINO ACID TRANSPORTER"/>
    <property type="match status" value="1"/>
</dbReference>
<feature type="transmembrane region" description="Helical" evidence="8">
    <location>
        <begin position="258"/>
        <end position="286"/>
    </location>
</feature>
<evidence type="ECO:0000256" key="1">
    <source>
        <dbReference type="ARBA" id="ARBA00004141"/>
    </source>
</evidence>
<keyword evidence="7 8" id="KW-0472">Membrane</keyword>
<comment type="subcellular location">
    <subcellularLocation>
        <location evidence="1">Membrane</location>
        <topology evidence="1">Multi-pass membrane protein</topology>
    </subcellularLocation>
</comment>
<evidence type="ECO:0000313" key="10">
    <source>
        <dbReference type="EMBL" id="CAL5221606.1"/>
    </source>
</evidence>
<evidence type="ECO:0000256" key="5">
    <source>
        <dbReference type="ARBA" id="ARBA00022970"/>
    </source>
</evidence>
<name>A0ABP1FQB8_9CHLO</name>
<feature type="domain" description="Amino acid transporter transmembrane" evidence="9">
    <location>
        <begin position="1"/>
        <end position="401"/>
    </location>
</feature>
<evidence type="ECO:0000256" key="8">
    <source>
        <dbReference type="SAM" id="Phobius"/>
    </source>
</evidence>
<dbReference type="PANTHER" id="PTHR22950:SF458">
    <property type="entry name" value="SODIUM-COUPLED NEUTRAL AMINO ACID TRANSPORTER 11-RELATED"/>
    <property type="match status" value="1"/>
</dbReference>
<evidence type="ECO:0000256" key="7">
    <source>
        <dbReference type="ARBA" id="ARBA00023136"/>
    </source>
</evidence>